<dbReference type="EnsemblMetazoa" id="XM_008205248">
    <property type="protein sequence ID" value="XP_008203470"/>
    <property type="gene ID" value="LOC100118872"/>
</dbReference>
<dbReference type="Gene3D" id="2.60.40.4060">
    <property type="entry name" value="Reeler domain"/>
    <property type="match status" value="1"/>
</dbReference>
<feature type="chain" id="PRO_5029698013" description="F-spondin" evidence="9">
    <location>
        <begin position="22"/>
        <end position="758"/>
    </location>
</feature>
<evidence type="ECO:0000256" key="9">
    <source>
        <dbReference type="SAM" id="SignalP"/>
    </source>
</evidence>
<feature type="signal peptide" evidence="9">
    <location>
        <begin position="1"/>
        <end position="21"/>
    </location>
</feature>
<evidence type="ECO:0000256" key="2">
    <source>
        <dbReference type="ARBA" id="ARBA00022525"/>
    </source>
</evidence>
<evidence type="ECO:0000256" key="3">
    <source>
        <dbReference type="ARBA" id="ARBA00022530"/>
    </source>
</evidence>
<protein>
    <recommendedName>
        <fullName evidence="14">F-spondin</fullName>
    </recommendedName>
</protein>
<dbReference type="RefSeq" id="XP_008203470.3">
    <property type="nucleotide sequence ID" value="XM_008205248.3"/>
</dbReference>
<accession>A0A7M7H2W1</accession>
<keyword evidence="4" id="KW-0479">Metal-binding</keyword>
<dbReference type="KEGG" id="nvi:100118872"/>
<dbReference type="Pfam" id="PF00014">
    <property type="entry name" value="Kunitz_BPTI"/>
    <property type="match status" value="1"/>
</dbReference>
<dbReference type="GO" id="GO:0031012">
    <property type="term" value="C:extracellular matrix"/>
    <property type="evidence" value="ECO:0007669"/>
    <property type="project" value="TreeGrafter"/>
</dbReference>
<dbReference type="InterPro" id="IPR002223">
    <property type="entry name" value="Kunitz_BPTI"/>
</dbReference>
<dbReference type="InterPro" id="IPR051418">
    <property type="entry name" value="Spondin/Thrombospondin_T1"/>
</dbReference>
<comment type="subcellular location">
    <subcellularLocation>
        <location evidence="1">Secreted</location>
        <location evidence="1">Extracellular space</location>
        <location evidence="1">Extracellular matrix</location>
    </subcellularLocation>
</comment>
<keyword evidence="7" id="KW-1015">Disulfide bond</keyword>
<evidence type="ECO:0000256" key="7">
    <source>
        <dbReference type="ARBA" id="ARBA00023157"/>
    </source>
</evidence>
<dbReference type="SMR" id="A0A7M7H2W1"/>
<name>A0A7M7H2W1_NASVI</name>
<dbReference type="InterPro" id="IPR036383">
    <property type="entry name" value="TSP1_rpt_sf"/>
</dbReference>
<proteinExistence type="predicted"/>
<dbReference type="PANTHER" id="PTHR11311:SF16">
    <property type="entry name" value="SPONDIN-1"/>
    <property type="match status" value="1"/>
</dbReference>
<evidence type="ECO:0000256" key="8">
    <source>
        <dbReference type="ARBA" id="ARBA00023180"/>
    </source>
</evidence>
<feature type="domain" description="Spondin" evidence="11">
    <location>
        <begin position="175"/>
        <end position="365"/>
    </location>
</feature>
<dbReference type="SMART" id="SM00209">
    <property type="entry name" value="TSP1"/>
    <property type="match status" value="3"/>
</dbReference>
<dbReference type="GO" id="GO:0007155">
    <property type="term" value="P:cell adhesion"/>
    <property type="evidence" value="ECO:0007669"/>
    <property type="project" value="UniProtKB-KW"/>
</dbReference>
<dbReference type="GeneID" id="100118872"/>
<dbReference type="SUPFAM" id="SSF57362">
    <property type="entry name" value="BPTI-like"/>
    <property type="match status" value="1"/>
</dbReference>
<dbReference type="SUPFAM" id="SSF82895">
    <property type="entry name" value="TSP-1 type 1 repeat"/>
    <property type="match status" value="3"/>
</dbReference>
<dbReference type="PROSITE" id="PS50279">
    <property type="entry name" value="BPTI_KUNITZ_2"/>
    <property type="match status" value="1"/>
</dbReference>
<dbReference type="InParanoid" id="A0A7M7H2W1"/>
<dbReference type="PROSITE" id="PS50092">
    <property type="entry name" value="TSP1"/>
    <property type="match status" value="3"/>
</dbReference>
<evidence type="ECO:0000313" key="13">
    <source>
        <dbReference type="Proteomes" id="UP000002358"/>
    </source>
</evidence>
<dbReference type="GO" id="GO:0004867">
    <property type="term" value="F:serine-type endopeptidase inhibitor activity"/>
    <property type="evidence" value="ECO:0007669"/>
    <property type="project" value="InterPro"/>
</dbReference>
<keyword evidence="2" id="KW-0964">Secreted</keyword>
<dbReference type="Gene3D" id="4.10.410.10">
    <property type="entry name" value="Pancreatic trypsin inhibitor Kunitz domain"/>
    <property type="match status" value="1"/>
</dbReference>
<dbReference type="Pfam" id="PF19028">
    <property type="entry name" value="TSP1_spondin"/>
    <property type="match status" value="1"/>
</dbReference>
<evidence type="ECO:0000256" key="6">
    <source>
        <dbReference type="ARBA" id="ARBA00022889"/>
    </source>
</evidence>
<dbReference type="InterPro" id="IPR044004">
    <property type="entry name" value="TSP1_spondin_dom"/>
</dbReference>
<dbReference type="SMART" id="SM00131">
    <property type="entry name" value="KU"/>
    <property type="match status" value="1"/>
</dbReference>
<dbReference type="OrthoDB" id="347314at2759"/>
<dbReference type="PRINTS" id="PR00759">
    <property type="entry name" value="BASICPTASE"/>
</dbReference>
<dbReference type="PROSITE" id="PS51020">
    <property type="entry name" value="SPONDIN"/>
    <property type="match status" value="1"/>
</dbReference>
<dbReference type="AlphaFoldDB" id="A0A7M7H2W1"/>
<dbReference type="InterPro" id="IPR009465">
    <property type="entry name" value="Spondin_N"/>
</dbReference>
<sequence length="758" mass="86847">MAFIGKVVLLVDLLIVVRVLSDNCVIPWMETGHEVAESEYVLDLSIVNTTGHLRSYFPDTQYDITIRSKFRNQTFTQFYFTMSNKNKTMSDGRLTLREVQLSMFHNDMPFCINRVIDGPISLAKQTLKIGWQSPPRDSGCIELKAAIKETDLRYHVANLTVCQDPRVELDDPGQILRNCCACDEGKYELGFEGLWSRYTHPKNFPRREWLAVFPTIIGASHSHDYEFWHPYTNASDGLKKYAENGETTDLELELKANMASITTLLKFRGVNFQNKSRQSYAGVRVTREHHVVSLVARIEPSPDWFIGVSSLELCQPDCTWAKHKTLNLYAYDVGVRDGTGYENQGDFTDPADMINSMNMTWPPPVWKDDALVESPFYDKTNNTHDVRPLAKIHFTRRAGSEKSCKKVGATHYMEPDCVNPWSSWDPCSVTCGIGVERRNRTLKKNVKEEDCPVELKQSRTCNIKQVPCKKELTPDDCLLTEWSEWTKCLDMCGQESRHRSRTYKWTQNAVQCIETFGQKVLQQEIDCGHPPCPDDRPVCMDDLYTDWQLTPCSVTVGEGFRVKYRTLKPNPNNLLGTEIDYPACRYEEVECTVHVPRSHDVVPEDHEKAEEAERPKIPQVEYPLPEIPIADDHCSMPADIGQCEDGHNENSLRHYYRMDRDDCAIFSYTGCGGNKNNFKTKQECMRDCSPEAKDVNCVMSPWSEWSECKSCDSVQYRQMTIIVPPRNNGRACPLDTVEKRKCTEKCARNAYPNQAGYD</sequence>
<dbReference type="CDD" id="cd00109">
    <property type="entry name" value="Kunitz-type"/>
    <property type="match status" value="1"/>
</dbReference>
<dbReference type="Proteomes" id="UP000002358">
    <property type="component" value="Chromosome 3"/>
</dbReference>
<keyword evidence="3" id="KW-0272">Extracellular matrix</keyword>
<dbReference type="Gene3D" id="2.20.100.10">
    <property type="entry name" value="Thrombospondin type-1 (TSP1) repeat"/>
    <property type="match status" value="3"/>
</dbReference>
<keyword evidence="6" id="KW-0130">Cell adhesion</keyword>
<dbReference type="FunFam" id="2.60.40.2130:FF:000002">
    <property type="entry name" value="Putative Spondin-1"/>
    <property type="match status" value="1"/>
</dbReference>
<evidence type="ECO:0008006" key="14">
    <source>
        <dbReference type="Google" id="ProtNLM"/>
    </source>
</evidence>
<dbReference type="Gene3D" id="2.60.40.2130">
    <property type="entry name" value="F-spondin domain"/>
    <property type="match status" value="1"/>
</dbReference>
<evidence type="ECO:0000313" key="12">
    <source>
        <dbReference type="EnsemblMetazoa" id="XP_008203470"/>
    </source>
</evidence>
<dbReference type="PROSITE" id="PS00280">
    <property type="entry name" value="BPTI_KUNITZ_1"/>
    <property type="match status" value="1"/>
</dbReference>
<keyword evidence="8" id="KW-0325">Glycoprotein</keyword>
<keyword evidence="5 9" id="KW-0732">Signal</keyword>
<dbReference type="Pfam" id="PF00090">
    <property type="entry name" value="TSP_1"/>
    <property type="match status" value="3"/>
</dbReference>
<dbReference type="InterPro" id="IPR036880">
    <property type="entry name" value="Kunitz_BPTI_sf"/>
</dbReference>
<organism evidence="12 13">
    <name type="scientific">Nasonia vitripennis</name>
    <name type="common">Parasitic wasp</name>
    <dbReference type="NCBI Taxonomy" id="7425"/>
    <lineage>
        <taxon>Eukaryota</taxon>
        <taxon>Metazoa</taxon>
        <taxon>Ecdysozoa</taxon>
        <taxon>Arthropoda</taxon>
        <taxon>Hexapoda</taxon>
        <taxon>Insecta</taxon>
        <taxon>Pterygota</taxon>
        <taxon>Neoptera</taxon>
        <taxon>Endopterygota</taxon>
        <taxon>Hymenoptera</taxon>
        <taxon>Apocrita</taxon>
        <taxon>Proctotrupomorpha</taxon>
        <taxon>Chalcidoidea</taxon>
        <taxon>Pteromalidae</taxon>
        <taxon>Pteromalinae</taxon>
        <taxon>Nasonia</taxon>
    </lineage>
</organism>
<feature type="domain" description="BPTI/Kunitz inhibitor" evidence="10">
    <location>
        <begin position="634"/>
        <end position="688"/>
    </location>
</feature>
<keyword evidence="13" id="KW-1185">Reference proteome</keyword>
<evidence type="ECO:0000256" key="1">
    <source>
        <dbReference type="ARBA" id="ARBA00004498"/>
    </source>
</evidence>
<evidence type="ECO:0000256" key="5">
    <source>
        <dbReference type="ARBA" id="ARBA00022729"/>
    </source>
</evidence>
<dbReference type="InterPro" id="IPR038678">
    <property type="entry name" value="Spondin_N_sf"/>
</dbReference>
<evidence type="ECO:0000259" key="11">
    <source>
        <dbReference type="PROSITE" id="PS51020"/>
    </source>
</evidence>
<dbReference type="PANTHER" id="PTHR11311">
    <property type="entry name" value="SPONDIN"/>
    <property type="match status" value="1"/>
</dbReference>
<evidence type="ECO:0000256" key="4">
    <source>
        <dbReference type="ARBA" id="ARBA00022723"/>
    </source>
</evidence>
<dbReference type="OMA" id="TFTQFYF"/>
<reference evidence="12" key="1">
    <citation type="submission" date="2021-01" db="UniProtKB">
        <authorList>
            <consortium name="EnsemblMetazoa"/>
        </authorList>
    </citation>
    <scope>IDENTIFICATION</scope>
</reference>
<dbReference type="InterPro" id="IPR000884">
    <property type="entry name" value="TSP1_rpt"/>
</dbReference>
<dbReference type="InterPro" id="IPR042307">
    <property type="entry name" value="Reeler_sf"/>
</dbReference>
<dbReference type="Pfam" id="PF06468">
    <property type="entry name" value="Spond_N"/>
    <property type="match status" value="1"/>
</dbReference>
<dbReference type="NCBIfam" id="NF038123">
    <property type="entry name" value="NF038123_dom"/>
    <property type="match status" value="1"/>
</dbReference>
<dbReference type="GO" id="GO:0046872">
    <property type="term" value="F:metal ion binding"/>
    <property type="evidence" value="ECO:0007669"/>
    <property type="project" value="UniProtKB-KW"/>
</dbReference>
<evidence type="ECO:0000259" key="10">
    <source>
        <dbReference type="PROSITE" id="PS50279"/>
    </source>
</evidence>
<dbReference type="InterPro" id="IPR020901">
    <property type="entry name" value="Prtase_inh_Kunz-CS"/>
</dbReference>